<dbReference type="InterPro" id="IPR013097">
    <property type="entry name" value="Dabb"/>
</dbReference>
<protein>
    <recommendedName>
        <fullName evidence="1">Stress-response A/B barrel domain-containing protein</fullName>
    </recommendedName>
</protein>
<comment type="caution">
    <text evidence="2">The sequence shown here is derived from an EMBL/GenBank/DDBJ whole genome shotgun (WGS) entry which is preliminary data.</text>
</comment>
<dbReference type="Gene3D" id="3.30.70.100">
    <property type="match status" value="1"/>
</dbReference>
<dbReference type="PROSITE" id="PS51502">
    <property type="entry name" value="S_R_A_B_BARREL"/>
    <property type="match status" value="1"/>
</dbReference>
<dbReference type="InterPro" id="IPR011008">
    <property type="entry name" value="Dimeric_a/b-barrel"/>
</dbReference>
<reference evidence="2" key="1">
    <citation type="submission" date="2019-03" db="EMBL/GenBank/DDBJ databases">
        <title>Single cell metagenomics reveals metabolic interactions within the superorganism composed of flagellate Streblomastix strix and complex community of Bacteroidetes bacteria on its surface.</title>
        <authorList>
            <person name="Treitli S.C."/>
            <person name="Kolisko M."/>
            <person name="Husnik F."/>
            <person name="Keeling P."/>
            <person name="Hampl V."/>
        </authorList>
    </citation>
    <scope>NUCLEOTIDE SEQUENCE</scope>
    <source>
        <strain evidence="2">STM</strain>
    </source>
</reference>
<proteinExistence type="predicted"/>
<accession>A0A5J4SI15</accession>
<gene>
    <name evidence="2" type="ORF">EZS27_006808</name>
</gene>
<sequence length="99" mass="11268">MVKHIVLFKLKGDVSQEEKTNLMIAFKKAIESIPDKIPIICKMEVGFNSNTNENWHIALYSEFESLEDLKLYAAHPEHIAAGKIIAGIKESRACVDYQY</sequence>
<evidence type="ECO:0000313" key="2">
    <source>
        <dbReference type="EMBL" id="KAA6345627.1"/>
    </source>
</evidence>
<dbReference type="SMART" id="SM00886">
    <property type="entry name" value="Dabb"/>
    <property type="match status" value="1"/>
</dbReference>
<dbReference type="SUPFAM" id="SSF54909">
    <property type="entry name" value="Dimeric alpha+beta barrel"/>
    <property type="match status" value="1"/>
</dbReference>
<dbReference type="AlphaFoldDB" id="A0A5J4SI15"/>
<organism evidence="2">
    <name type="scientific">termite gut metagenome</name>
    <dbReference type="NCBI Taxonomy" id="433724"/>
    <lineage>
        <taxon>unclassified sequences</taxon>
        <taxon>metagenomes</taxon>
        <taxon>organismal metagenomes</taxon>
    </lineage>
</organism>
<feature type="domain" description="Stress-response A/B barrel" evidence="1">
    <location>
        <begin position="2"/>
        <end position="97"/>
    </location>
</feature>
<dbReference type="EMBL" id="SNRY01000162">
    <property type="protein sequence ID" value="KAA6345627.1"/>
    <property type="molecule type" value="Genomic_DNA"/>
</dbReference>
<name>A0A5J4SI15_9ZZZZ</name>
<dbReference type="Pfam" id="PF07876">
    <property type="entry name" value="Dabb"/>
    <property type="match status" value="1"/>
</dbReference>
<evidence type="ECO:0000259" key="1">
    <source>
        <dbReference type="PROSITE" id="PS51502"/>
    </source>
</evidence>
<dbReference type="PANTHER" id="PTHR37832:SF1">
    <property type="entry name" value="STRESS-RESPONSE A_B BARREL DOMAIN-CONTAINING PROTEIN"/>
    <property type="match status" value="1"/>
</dbReference>
<dbReference type="PANTHER" id="PTHR37832">
    <property type="entry name" value="BLL2683 PROTEIN"/>
    <property type="match status" value="1"/>
</dbReference>